<keyword evidence="2" id="KW-1185">Reference proteome</keyword>
<accession>A0A4R2EUZ5</accession>
<name>A0A4R2EUZ5_9BACT</name>
<proteinExistence type="predicted"/>
<dbReference type="EMBL" id="SLWB01000001">
    <property type="protein sequence ID" value="TCN72954.1"/>
    <property type="molecule type" value="Genomic_DNA"/>
</dbReference>
<organism evidence="1 2">
    <name type="scientific">Acetobacteroides hydrogenigenes</name>
    <dbReference type="NCBI Taxonomy" id="979970"/>
    <lineage>
        <taxon>Bacteria</taxon>
        <taxon>Pseudomonadati</taxon>
        <taxon>Bacteroidota</taxon>
        <taxon>Bacteroidia</taxon>
        <taxon>Bacteroidales</taxon>
        <taxon>Rikenellaceae</taxon>
        <taxon>Acetobacteroides</taxon>
    </lineage>
</organism>
<dbReference type="Pfam" id="PF16271">
    <property type="entry name" value="DUF4924"/>
    <property type="match status" value="1"/>
</dbReference>
<gene>
    <name evidence="1" type="ORF">CLV25_101172</name>
</gene>
<comment type="caution">
    <text evidence="1">The sequence shown here is derived from an EMBL/GenBank/DDBJ whole genome shotgun (WGS) entry which is preliminary data.</text>
</comment>
<dbReference type="RefSeq" id="WP_131837740.1">
    <property type="nucleotide sequence ID" value="NZ_SLWB01000001.1"/>
</dbReference>
<evidence type="ECO:0000313" key="1">
    <source>
        <dbReference type="EMBL" id="TCN72954.1"/>
    </source>
</evidence>
<sequence>MKLSSQKRKENVAEYILFMWQLTDLLRTVKFDESRIRELLVDPLKLPETEAEAELQWYRDYCRIIHEEGKEQGGFPFITLYLIGELHDFHQRLLKEPDQDTYRMLAFNATPAIVSFREKVPQQLANDMEYCFYALYSKLLMGMQKKEISQQTADSFAEIAKMVGYLAKKFGQFERGEFSFKED</sequence>
<dbReference type="AlphaFoldDB" id="A0A4R2EUZ5"/>
<evidence type="ECO:0000313" key="2">
    <source>
        <dbReference type="Proteomes" id="UP000294830"/>
    </source>
</evidence>
<protein>
    <submittedName>
        <fullName evidence="1">Uncharacterized protein DUF4924</fullName>
    </submittedName>
</protein>
<reference evidence="1 2" key="1">
    <citation type="submission" date="2019-03" db="EMBL/GenBank/DDBJ databases">
        <title>Genomic Encyclopedia of Archaeal and Bacterial Type Strains, Phase II (KMG-II): from individual species to whole genera.</title>
        <authorList>
            <person name="Goeker M."/>
        </authorList>
    </citation>
    <scope>NUCLEOTIDE SEQUENCE [LARGE SCALE GENOMIC DNA]</scope>
    <source>
        <strain evidence="1 2">RL-C</strain>
    </source>
</reference>
<dbReference type="Proteomes" id="UP000294830">
    <property type="component" value="Unassembled WGS sequence"/>
</dbReference>
<dbReference type="InterPro" id="IPR032574">
    <property type="entry name" value="DUF4924"/>
</dbReference>
<dbReference type="OrthoDB" id="1095125at2"/>